<keyword evidence="7 10" id="KW-0670">Pyruvate</keyword>
<dbReference type="Proteomes" id="UP000325292">
    <property type="component" value="Chromosome"/>
</dbReference>
<evidence type="ECO:0000313" key="12">
    <source>
        <dbReference type="EMBL" id="AUW94641.1"/>
    </source>
</evidence>
<dbReference type="EMBL" id="CP019454">
    <property type="protein sequence ID" value="AUW94641.1"/>
    <property type="molecule type" value="Genomic_DNA"/>
</dbReference>
<evidence type="ECO:0000256" key="7">
    <source>
        <dbReference type="ARBA" id="ARBA00023317"/>
    </source>
</evidence>
<evidence type="ECO:0000259" key="11">
    <source>
        <dbReference type="Pfam" id="PF00676"/>
    </source>
</evidence>
<comment type="function">
    <text evidence="8 10">The pyruvate dehydrogenase complex catalyzes the overall conversion of pyruvate to acetyl-CoA and CO(2). It contains multiple copies of three enzymatic components: pyruvate dehydrogenase (E1), dihydrolipoamide acetyltransferase (E2) and lipoamide dehydrogenase (E3).</text>
</comment>
<organism evidence="12 13">
    <name type="scientific">Sulfobacillus thermotolerans</name>
    <dbReference type="NCBI Taxonomy" id="338644"/>
    <lineage>
        <taxon>Bacteria</taxon>
        <taxon>Bacillati</taxon>
        <taxon>Bacillota</taxon>
        <taxon>Clostridia</taxon>
        <taxon>Eubacteriales</taxon>
        <taxon>Clostridiales Family XVII. Incertae Sedis</taxon>
        <taxon>Sulfobacillus</taxon>
    </lineage>
</organism>
<keyword evidence="6 10" id="KW-0786">Thiamine pyrophosphate</keyword>
<evidence type="ECO:0000256" key="10">
    <source>
        <dbReference type="RuleBase" id="RU366007"/>
    </source>
</evidence>
<name>A0ABM6RT74_9FIRM</name>
<dbReference type="InterPro" id="IPR017596">
    <property type="entry name" value="PdhA/BkdA"/>
</dbReference>
<keyword evidence="13" id="KW-1185">Reference proteome</keyword>
<evidence type="ECO:0000256" key="1">
    <source>
        <dbReference type="ARBA" id="ARBA00001964"/>
    </source>
</evidence>
<dbReference type="InterPro" id="IPR001017">
    <property type="entry name" value="DH_E1"/>
</dbReference>
<evidence type="ECO:0000256" key="9">
    <source>
        <dbReference type="ARBA" id="ARBA00051231"/>
    </source>
</evidence>
<keyword evidence="5 10" id="KW-0560">Oxidoreductase</keyword>
<dbReference type="PANTHER" id="PTHR43380">
    <property type="entry name" value="2-OXOISOVALERATE DEHYDROGENASE SUBUNIT ALPHA, MITOCHONDRIAL"/>
    <property type="match status" value="1"/>
</dbReference>
<dbReference type="SUPFAM" id="SSF52518">
    <property type="entry name" value="Thiamin diphosphate-binding fold (THDP-binding)"/>
    <property type="match status" value="1"/>
</dbReference>
<protein>
    <recommendedName>
        <fullName evidence="4 10">Pyruvate dehydrogenase E1 component subunit alpha</fullName>
        <ecNumber evidence="3 10">1.2.4.1</ecNumber>
    </recommendedName>
</protein>
<dbReference type="EC" id="1.2.4.1" evidence="3 10"/>
<dbReference type="NCBIfam" id="TIGR03181">
    <property type="entry name" value="PDH_E1_alph_x"/>
    <property type="match status" value="1"/>
</dbReference>
<gene>
    <name evidence="12" type="ORF">BXT84_12385</name>
</gene>
<dbReference type="InterPro" id="IPR050771">
    <property type="entry name" value="Alpha-ketoacid_DH_E1_comp"/>
</dbReference>
<dbReference type="Gene3D" id="3.40.50.970">
    <property type="match status" value="1"/>
</dbReference>
<dbReference type="PANTHER" id="PTHR43380:SF1">
    <property type="entry name" value="2-OXOISOVALERATE DEHYDROGENASE SUBUNIT ALPHA, MITOCHONDRIAL"/>
    <property type="match status" value="1"/>
</dbReference>
<evidence type="ECO:0000256" key="6">
    <source>
        <dbReference type="ARBA" id="ARBA00023052"/>
    </source>
</evidence>
<dbReference type="CDD" id="cd02000">
    <property type="entry name" value="TPP_E1_PDC_ADC_BCADC"/>
    <property type="match status" value="1"/>
</dbReference>
<evidence type="ECO:0000256" key="8">
    <source>
        <dbReference type="ARBA" id="ARBA00025211"/>
    </source>
</evidence>
<proteinExistence type="predicted"/>
<evidence type="ECO:0000313" key="13">
    <source>
        <dbReference type="Proteomes" id="UP000325292"/>
    </source>
</evidence>
<accession>A0ABM6RT74</accession>
<feature type="domain" description="Dehydrogenase E1 component" evidence="11">
    <location>
        <begin position="31"/>
        <end position="312"/>
    </location>
</feature>
<dbReference type="InterPro" id="IPR029061">
    <property type="entry name" value="THDP-binding"/>
</dbReference>
<reference evidence="12 13" key="1">
    <citation type="journal article" date="2019" name="Sci. Rep.">
        <title>Sulfobacillus thermotolerans: new insights into resistance and metabolic capacities of acidophilic chemolithotrophs.</title>
        <authorList>
            <person name="Panyushkina A.E."/>
            <person name="Babenko V.V."/>
            <person name="Nikitina A.S."/>
            <person name="Selezneva O.V."/>
            <person name="Tsaplina I.A."/>
            <person name="Letarova M.A."/>
            <person name="Kostryukova E.S."/>
            <person name="Letarov A.V."/>
        </authorList>
    </citation>
    <scope>NUCLEOTIDE SEQUENCE [LARGE SCALE GENOMIC DNA]</scope>
    <source>
        <strain evidence="12 13">Kr1</strain>
    </source>
</reference>
<evidence type="ECO:0000256" key="5">
    <source>
        <dbReference type="ARBA" id="ARBA00023002"/>
    </source>
</evidence>
<dbReference type="Pfam" id="PF00676">
    <property type="entry name" value="E1_dh"/>
    <property type="match status" value="1"/>
</dbReference>
<comment type="catalytic activity">
    <reaction evidence="9 10">
        <text>N(6)-[(R)-lipoyl]-L-lysyl-[protein] + pyruvate + H(+) = N(6)-[(R)-S(8)-acetyldihydrolipoyl]-L-lysyl-[protein] + CO2</text>
        <dbReference type="Rhea" id="RHEA:19189"/>
        <dbReference type="Rhea" id="RHEA-COMP:10474"/>
        <dbReference type="Rhea" id="RHEA-COMP:10478"/>
        <dbReference type="ChEBI" id="CHEBI:15361"/>
        <dbReference type="ChEBI" id="CHEBI:15378"/>
        <dbReference type="ChEBI" id="CHEBI:16526"/>
        <dbReference type="ChEBI" id="CHEBI:83099"/>
        <dbReference type="ChEBI" id="CHEBI:83111"/>
        <dbReference type="EC" id="1.2.4.1"/>
    </reaction>
</comment>
<evidence type="ECO:0000256" key="2">
    <source>
        <dbReference type="ARBA" id="ARBA00011870"/>
    </source>
</evidence>
<comment type="cofactor">
    <cofactor evidence="1 10">
        <name>thiamine diphosphate</name>
        <dbReference type="ChEBI" id="CHEBI:58937"/>
    </cofactor>
</comment>
<comment type="subunit">
    <text evidence="2 10">Heterodimer of an alpha and a beta chain.</text>
</comment>
<sequence>MNQYPVVRVMDVEGTLAFSSSLETALHIYQDMILLRAFDEKTLTLQRQGRVGTFAPSLGQEAAEIASAYALDRQDWMVPSYRDHGALYVHGLPLDHVILFAMGRSGSYAAGVRALPSSIPIATHLLHAVGLAYALKQQAEPAIAMAYFGDGATSEGDFHEALNFAGVWQVPVLFFCQNNGWAISTPVHRQTHSETLAQKAEAYGIAGVRVDGNDALAVYEVVRQAREKAIQGHGPTLIEAVTYRAGPHTTADDPTRYRTSNEVNIHTAQDPIRRLGEFLIQQGLLTKTLKEQMMRDSKERINEAVGRVEAQGAVMVGDMFRHVYQTLPTRIQRQWHEWEDRSHE</sequence>
<evidence type="ECO:0000256" key="4">
    <source>
        <dbReference type="ARBA" id="ARBA00014159"/>
    </source>
</evidence>
<evidence type="ECO:0000256" key="3">
    <source>
        <dbReference type="ARBA" id="ARBA00012281"/>
    </source>
</evidence>